<dbReference type="HOGENOM" id="CLU_002220_0_0_1"/>
<dbReference type="SUPFAM" id="SSF51735">
    <property type="entry name" value="NAD(P)-binding Rossmann-fold domains"/>
    <property type="match status" value="1"/>
</dbReference>
<reference evidence="6" key="1">
    <citation type="journal article" date="2013" name="Genome Announc.">
        <title>Draft genome sequence of the ascomycete Phaeoacremonium aleophilum strain UCR-PA7, a causal agent of the esca disease complex in grapevines.</title>
        <authorList>
            <person name="Blanco-Ulate B."/>
            <person name="Rolshausen P."/>
            <person name="Cantu D."/>
        </authorList>
    </citation>
    <scope>NUCLEOTIDE SEQUENCE [LARGE SCALE GENOMIC DNA]</scope>
    <source>
        <strain evidence="6">UCR-PA7</strain>
    </source>
</reference>
<dbReference type="Pfam" id="PF23562">
    <property type="entry name" value="AMP-binding_C_3"/>
    <property type="match status" value="1"/>
</dbReference>
<dbReference type="KEGG" id="tmn:UCRPA7_6004"/>
<name>R8BGJ3_PHAM7</name>
<dbReference type="InterPro" id="IPR051414">
    <property type="entry name" value="Adenylate-forming_Reductase"/>
</dbReference>
<evidence type="ECO:0000259" key="4">
    <source>
        <dbReference type="PROSITE" id="PS50075"/>
    </source>
</evidence>
<dbReference type="SUPFAM" id="SSF47336">
    <property type="entry name" value="ACP-like"/>
    <property type="match status" value="1"/>
</dbReference>
<dbReference type="OrthoDB" id="429813at2759"/>
<dbReference type="Pfam" id="PF00550">
    <property type="entry name" value="PP-binding"/>
    <property type="match status" value="1"/>
</dbReference>
<dbReference type="InterPro" id="IPR013120">
    <property type="entry name" value="FAR_NAD-bd"/>
</dbReference>
<dbReference type="InterPro" id="IPR020845">
    <property type="entry name" value="AMP-binding_CS"/>
</dbReference>
<gene>
    <name evidence="5" type="ORF">UCRPA7_6004</name>
</gene>
<dbReference type="GeneID" id="19326617"/>
<feature type="domain" description="Carrier" evidence="4">
    <location>
        <begin position="496"/>
        <end position="578"/>
    </location>
</feature>
<feature type="compositionally biased region" description="Basic and acidic residues" evidence="3">
    <location>
        <begin position="17"/>
        <end position="26"/>
    </location>
</feature>
<dbReference type="InterPro" id="IPR036736">
    <property type="entry name" value="ACP-like_sf"/>
</dbReference>
<evidence type="ECO:0000313" key="6">
    <source>
        <dbReference type="Proteomes" id="UP000014074"/>
    </source>
</evidence>
<dbReference type="AlphaFoldDB" id="R8BGJ3"/>
<dbReference type="Proteomes" id="UP000014074">
    <property type="component" value="Unassembled WGS sequence"/>
</dbReference>
<keyword evidence="1" id="KW-0596">Phosphopantetheine</keyword>
<protein>
    <submittedName>
        <fullName evidence="5">Putative l-aminoadipate-semialdehyde dehydrogenase protein</fullName>
    </submittedName>
</protein>
<proteinExistence type="predicted"/>
<keyword evidence="2" id="KW-0597">Phosphoprotein</keyword>
<dbReference type="EMBL" id="KB933216">
    <property type="protein sequence ID" value="EON98455.1"/>
    <property type="molecule type" value="Genomic_DNA"/>
</dbReference>
<evidence type="ECO:0000256" key="1">
    <source>
        <dbReference type="ARBA" id="ARBA00022450"/>
    </source>
</evidence>
<dbReference type="Gene3D" id="3.30.300.30">
    <property type="match status" value="1"/>
</dbReference>
<dbReference type="InterPro" id="IPR042099">
    <property type="entry name" value="ANL_N_sf"/>
</dbReference>
<accession>R8BGJ3</accession>
<dbReference type="PROSITE" id="PS00455">
    <property type="entry name" value="AMP_BINDING"/>
    <property type="match status" value="1"/>
</dbReference>
<dbReference type="PROSITE" id="PS50075">
    <property type="entry name" value="CARRIER"/>
    <property type="match status" value="1"/>
</dbReference>
<dbReference type="RefSeq" id="XP_007916737.1">
    <property type="nucleotide sequence ID" value="XM_007918546.1"/>
</dbReference>
<dbReference type="PANTHER" id="PTHR43439:SF2">
    <property type="entry name" value="ENZYME, PUTATIVE (JCVI)-RELATED"/>
    <property type="match status" value="1"/>
</dbReference>
<dbReference type="Pfam" id="PF07993">
    <property type="entry name" value="NAD_binding_4"/>
    <property type="match status" value="1"/>
</dbReference>
<dbReference type="InterPro" id="IPR036291">
    <property type="entry name" value="NAD(P)-bd_dom_sf"/>
</dbReference>
<organism evidence="5 6">
    <name type="scientific">Phaeoacremonium minimum (strain UCR-PA7)</name>
    <name type="common">Esca disease fungus</name>
    <name type="synonym">Togninia minima</name>
    <dbReference type="NCBI Taxonomy" id="1286976"/>
    <lineage>
        <taxon>Eukaryota</taxon>
        <taxon>Fungi</taxon>
        <taxon>Dikarya</taxon>
        <taxon>Ascomycota</taxon>
        <taxon>Pezizomycotina</taxon>
        <taxon>Sordariomycetes</taxon>
        <taxon>Sordariomycetidae</taxon>
        <taxon>Togniniales</taxon>
        <taxon>Togniniaceae</taxon>
        <taxon>Phaeoacremonium</taxon>
    </lineage>
</organism>
<dbReference type="Pfam" id="PF00501">
    <property type="entry name" value="AMP-binding"/>
    <property type="match status" value="1"/>
</dbReference>
<evidence type="ECO:0000256" key="2">
    <source>
        <dbReference type="ARBA" id="ARBA00022553"/>
    </source>
</evidence>
<dbReference type="InterPro" id="IPR020806">
    <property type="entry name" value="PKS_PP-bd"/>
</dbReference>
<dbReference type="SUPFAM" id="SSF56801">
    <property type="entry name" value="Acetyl-CoA synthetase-like"/>
    <property type="match status" value="1"/>
</dbReference>
<dbReference type="Gene3D" id="3.40.50.720">
    <property type="entry name" value="NAD(P)-binding Rossmann-like Domain"/>
    <property type="match status" value="1"/>
</dbReference>
<sequence length="982" mass="108903">MPGLYSDTDNSTPKINGYDERAQKEPGREWLSIPRTSEPADGWEKITYRQAAKAINRIAHRITAVAGAADPGEFPTIAYIGLNDSRYLAFMYGAVKAGYKALFVSPRNSVEGQLRLFQATDCHAVACSAEFETVVQSWVGHRPMTSFVLSPERELLADTADVIHIRYEKEFAEAQWDPFVVLHSSGSSGFPKPIVLKNGNMATADVPLFHIAGLYVATFYSTFYQAEQSLSLGIGTRPITADLMNQCLKHSGADAVFMPPSIVDDMALVPEYIETLKGLKYVAWGGENWRYFIFDKDYGGNDFRRLPGDEDIYKHFFKRQAKHPGLQGIFWTFPDIDEFDTQDLYRPHPTLEDHWLFYGRADSIIVFSNGEKLNPVTIEAVVLSHPQIKGTLVVGSNRREPALILEPVTPPKDAKEAKELIQSVWPLVQEANRDTVAHGHIQHDMIMLSVPDKPFPRAGKGTIQRPVAVQLYEKEISEVYDNAHREQEDVPVVDISSEPALRQSIEELLKSKLDVPMLDQDTDFFTMGMDSLQVIVICRLLTAGLKAAGVDVGGALAPRAIYSNPSLGRLSDYIFKLIESTGSHQEAMNGDATSEMKELVDKYIKGLPTKTISKPGPRVERQTVIITGSTGALGSYLLDLLISSDKIEKIICLNRAQDGGRTQQIQACAERRLTTDFTKCEFFHADLLRPDLGLGAADYDRISNAVDRIIHNAWPVNFNMPLSSFEPSIRGVRHLVDLSINAPQQVPIVFISSISTVDGWTDGNVPELSVQDLGVAAMGYGQSKHVSSLILDEAANVSGVSAASIRVGQIAGPRGQAGAWNKQEWFPSIIASSLHLGAIPTDLGRLSTVDWVPIEDVAQMVVEVSQQRNEDISGYFHCVNPAMTTWEELVPAVKSFYGSRITQLVTFKEWVELLKKSAGVTKDIQRNPGIKLLDSYEAQANAAGIKQVLLDMERTKRHVTGARELDAITPELVQNWCRQWDF</sequence>
<keyword evidence="6" id="KW-1185">Reference proteome</keyword>
<dbReference type="eggNOG" id="KOG1178">
    <property type="taxonomic scope" value="Eukaryota"/>
</dbReference>
<evidence type="ECO:0000256" key="3">
    <source>
        <dbReference type="SAM" id="MobiDB-lite"/>
    </source>
</evidence>
<dbReference type="PANTHER" id="PTHR43439">
    <property type="entry name" value="PHENYLACETATE-COENZYME A LIGASE"/>
    <property type="match status" value="1"/>
</dbReference>
<dbReference type="Gene3D" id="1.10.1200.10">
    <property type="entry name" value="ACP-like"/>
    <property type="match status" value="1"/>
</dbReference>
<dbReference type="InterPro" id="IPR045851">
    <property type="entry name" value="AMP-bd_C_sf"/>
</dbReference>
<dbReference type="InterPro" id="IPR009081">
    <property type="entry name" value="PP-bd_ACP"/>
</dbReference>
<evidence type="ECO:0000313" key="5">
    <source>
        <dbReference type="EMBL" id="EON98455.1"/>
    </source>
</evidence>
<dbReference type="InterPro" id="IPR000873">
    <property type="entry name" value="AMP-dep_synth/lig_dom"/>
</dbReference>
<feature type="region of interest" description="Disordered" evidence="3">
    <location>
        <begin position="1"/>
        <end position="26"/>
    </location>
</feature>
<dbReference type="SMART" id="SM00823">
    <property type="entry name" value="PKS_PP"/>
    <property type="match status" value="1"/>
</dbReference>
<dbReference type="GO" id="GO:0031177">
    <property type="term" value="F:phosphopantetheine binding"/>
    <property type="evidence" value="ECO:0007669"/>
    <property type="project" value="InterPro"/>
</dbReference>
<dbReference type="Gene3D" id="3.40.50.12780">
    <property type="entry name" value="N-terminal domain of ligase-like"/>
    <property type="match status" value="1"/>
</dbReference>